<comment type="caution">
    <text evidence="11">The sequence shown here is derived from an EMBL/GenBank/DDBJ whole genome shotgun (WGS) entry which is preliminary data.</text>
</comment>
<feature type="transmembrane region" description="Helical" evidence="9">
    <location>
        <begin position="84"/>
        <end position="102"/>
    </location>
</feature>
<reference evidence="11" key="1">
    <citation type="journal article" date="2021" name="Mol. Ecol. Resour.">
        <title>Phylogenomic analyses of the genus Drosophila reveals genomic signals of climate adaptation.</title>
        <authorList>
            <person name="Li F."/>
            <person name="Rane R.V."/>
            <person name="Luria V."/>
            <person name="Xiong Z."/>
            <person name="Chen J."/>
            <person name="Li Z."/>
            <person name="Catullo R.A."/>
            <person name="Griffin P.C."/>
            <person name="Schiffer M."/>
            <person name="Pearce S."/>
            <person name="Lee S.F."/>
            <person name="McElroy K."/>
            <person name="Stocker A."/>
            <person name="Shirriffs J."/>
            <person name="Cockerell F."/>
            <person name="Coppin C."/>
            <person name="Sgro C.M."/>
            <person name="Karger A."/>
            <person name="Cain J.W."/>
            <person name="Weber J.A."/>
            <person name="Santpere G."/>
            <person name="Kirschner M.W."/>
            <person name="Hoffmann A.A."/>
            <person name="Oakeshott J.G."/>
            <person name="Zhang G."/>
        </authorList>
    </citation>
    <scope>NUCLEOTIDE SEQUENCE</scope>
    <source>
        <strain evidence="11">BGI-SZ-2011g</strain>
    </source>
</reference>
<name>A0AAD4K8F3_9MUSC</name>
<evidence type="ECO:0000313" key="12">
    <source>
        <dbReference type="Proteomes" id="UP001200034"/>
    </source>
</evidence>
<evidence type="ECO:0000256" key="2">
    <source>
        <dbReference type="ARBA" id="ARBA00022475"/>
    </source>
</evidence>
<dbReference type="FunFam" id="1.20.1250.20:FF:000055">
    <property type="entry name" value="Facilitated trehalose transporter Tret1-2 homolog"/>
    <property type="match status" value="1"/>
</dbReference>
<dbReference type="Proteomes" id="UP001200034">
    <property type="component" value="Unassembled WGS sequence"/>
</dbReference>
<feature type="non-terminal residue" evidence="11">
    <location>
        <position position="1"/>
    </location>
</feature>
<evidence type="ECO:0000256" key="4">
    <source>
        <dbReference type="ARBA" id="ARBA00022989"/>
    </source>
</evidence>
<protein>
    <recommendedName>
        <fullName evidence="10">Major facilitator superfamily (MFS) profile domain-containing protein</fullName>
    </recommendedName>
</protein>
<evidence type="ECO:0000313" key="11">
    <source>
        <dbReference type="EMBL" id="KAH8384541.1"/>
    </source>
</evidence>
<keyword evidence="2" id="KW-1003">Cell membrane</keyword>
<keyword evidence="8" id="KW-0813">Transport</keyword>
<feature type="transmembrane region" description="Helical" evidence="9">
    <location>
        <begin position="135"/>
        <end position="154"/>
    </location>
</feature>
<dbReference type="InterPro" id="IPR036259">
    <property type="entry name" value="MFS_trans_sf"/>
</dbReference>
<feature type="transmembrane region" description="Helical" evidence="9">
    <location>
        <begin position="166"/>
        <end position="186"/>
    </location>
</feature>
<dbReference type="AlphaFoldDB" id="A0AAD4K8F3"/>
<evidence type="ECO:0000256" key="1">
    <source>
        <dbReference type="ARBA" id="ARBA00004651"/>
    </source>
</evidence>
<dbReference type="InterPro" id="IPR005829">
    <property type="entry name" value="Sugar_transporter_CS"/>
</dbReference>
<comment type="subcellular location">
    <subcellularLocation>
        <location evidence="1">Cell membrane</location>
        <topology evidence="1">Multi-pass membrane protein</topology>
    </subcellularLocation>
</comment>
<dbReference type="InterPro" id="IPR044775">
    <property type="entry name" value="MFS_ERD6/Tret1-like"/>
</dbReference>
<dbReference type="PRINTS" id="PR00171">
    <property type="entry name" value="SUGRTRNSPORT"/>
</dbReference>
<feature type="transmembrane region" description="Helical" evidence="9">
    <location>
        <begin position="280"/>
        <end position="304"/>
    </location>
</feature>
<dbReference type="SUPFAM" id="SSF103473">
    <property type="entry name" value="MFS general substrate transporter"/>
    <property type="match status" value="1"/>
</dbReference>
<dbReference type="PROSITE" id="PS00216">
    <property type="entry name" value="SUGAR_TRANSPORT_1"/>
    <property type="match status" value="1"/>
</dbReference>
<proteinExistence type="inferred from homology"/>
<dbReference type="PANTHER" id="PTHR48021:SF1">
    <property type="entry name" value="GH07001P-RELATED"/>
    <property type="match status" value="1"/>
</dbReference>
<keyword evidence="5 9" id="KW-0472">Membrane</keyword>
<sequence length="443" mass="48125">FAKLMGLLKQYIAGLSAAFGAFCLGASLGWSGPMEKPVTNGDAYSFKVTRDDWGWVTSMLTLGAACVCIPIGVLIGVIGRKMSMLVLVAPYLIGWCCIIWSTHVYILFIGRFVLGACGGAFSVTAPMYTTEIAEVAVRGVMGCFFQLLIVHGILYGFGVGALFKPMLVNMLCGFLPIVFFLVFMWMPESPVFLAQKDKVDKAEKALRWLRGKDADITADLNAMVAEAKKEKPKFIEGMSRKASKKGLGISIMLMFLQQFTGINAIIFYATSIFEEAGTGISPDMCTVLLGIVQVFATIAAILSVEKAGRKLLLLSSAACMCLTTFIMAIYFHWLTDSNVGWLPVIAICLFIIGFSFGFGPVPWLTMAELFAEDVKPLCGSISGTCNWLFAFCVTKCFPLCLDEFGSAATFCGFAVISLGACIFIIFLVPETKGKTLNEIQEKL</sequence>
<feature type="transmembrane region" description="Helical" evidence="9">
    <location>
        <begin position="311"/>
        <end position="333"/>
    </location>
</feature>
<dbReference type="PANTHER" id="PTHR48021">
    <property type="match status" value="1"/>
</dbReference>
<evidence type="ECO:0000256" key="3">
    <source>
        <dbReference type="ARBA" id="ARBA00022692"/>
    </source>
</evidence>
<feature type="transmembrane region" description="Helical" evidence="9">
    <location>
        <begin position="247"/>
        <end position="268"/>
    </location>
</feature>
<dbReference type="EMBL" id="JAJJHW010000681">
    <property type="protein sequence ID" value="KAH8384541.1"/>
    <property type="molecule type" value="Genomic_DNA"/>
</dbReference>
<dbReference type="InterPro" id="IPR003663">
    <property type="entry name" value="Sugar/inositol_transpt"/>
</dbReference>
<keyword evidence="6" id="KW-0325">Glycoprotein</keyword>
<feature type="domain" description="Major facilitator superfamily (MFS) profile" evidence="10">
    <location>
        <begin position="13"/>
        <end position="432"/>
    </location>
</feature>
<comment type="similarity">
    <text evidence="7">Belongs to the major facilitator superfamily. Sugar transporter (TC 2.A.1.1) family. Trehalose transporter subfamily.</text>
</comment>
<evidence type="ECO:0000256" key="5">
    <source>
        <dbReference type="ARBA" id="ARBA00023136"/>
    </source>
</evidence>
<dbReference type="PROSITE" id="PS00217">
    <property type="entry name" value="SUGAR_TRANSPORT_2"/>
    <property type="match status" value="1"/>
</dbReference>
<evidence type="ECO:0000256" key="8">
    <source>
        <dbReference type="RuleBase" id="RU003346"/>
    </source>
</evidence>
<dbReference type="InterPro" id="IPR005828">
    <property type="entry name" value="MFS_sugar_transport-like"/>
</dbReference>
<dbReference type="GO" id="GO:0051119">
    <property type="term" value="F:sugar transmembrane transporter activity"/>
    <property type="evidence" value="ECO:0007669"/>
    <property type="project" value="InterPro"/>
</dbReference>
<feature type="transmembrane region" description="Helical" evidence="9">
    <location>
        <begin position="339"/>
        <end position="365"/>
    </location>
</feature>
<gene>
    <name evidence="11" type="ORF">KR093_000209</name>
</gene>
<dbReference type="Pfam" id="PF00083">
    <property type="entry name" value="Sugar_tr"/>
    <property type="match status" value="1"/>
</dbReference>
<accession>A0AAD4K8F3</accession>
<feature type="transmembrane region" description="Helical" evidence="9">
    <location>
        <begin position="53"/>
        <end position="77"/>
    </location>
</feature>
<evidence type="ECO:0000256" key="9">
    <source>
        <dbReference type="SAM" id="Phobius"/>
    </source>
</evidence>
<evidence type="ECO:0000256" key="6">
    <source>
        <dbReference type="ARBA" id="ARBA00023180"/>
    </source>
</evidence>
<dbReference type="InterPro" id="IPR050549">
    <property type="entry name" value="MFS_Trehalose_Transporter"/>
</dbReference>
<feature type="transmembrane region" description="Helical" evidence="9">
    <location>
        <begin position="407"/>
        <end position="428"/>
    </location>
</feature>
<dbReference type="NCBIfam" id="TIGR00879">
    <property type="entry name" value="SP"/>
    <property type="match status" value="1"/>
</dbReference>
<evidence type="ECO:0000256" key="7">
    <source>
        <dbReference type="ARBA" id="ARBA00024348"/>
    </source>
</evidence>
<keyword evidence="3 9" id="KW-0812">Transmembrane</keyword>
<keyword evidence="4 9" id="KW-1133">Transmembrane helix</keyword>
<feature type="transmembrane region" description="Helical" evidence="9">
    <location>
        <begin position="108"/>
        <end position="128"/>
    </location>
</feature>
<dbReference type="PROSITE" id="PS50850">
    <property type="entry name" value="MFS"/>
    <property type="match status" value="1"/>
</dbReference>
<dbReference type="InterPro" id="IPR020846">
    <property type="entry name" value="MFS_dom"/>
</dbReference>
<organism evidence="11 12">
    <name type="scientific">Drosophila rubida</name>
    <dbReference type="NCBI Taxonomy" id="30044"/>
    <lineage>
        <taxon>Eukaryota</taxon>
        <taxon>Metazoa</taxon>
        <taxon>Ecdysozoa</taxon>
        <taxon>Arthropoda</taxon>
        <taxon>Hexapoda</taxon>
        <taxon>Insecta</taxon>
        <taxon>Pterygota</taxon>
        <taxon>Neoptera</taxon>
        <taxon>Endopterygota</taxon>
        <taxon>Diptera</taxon>
        <taxon>Brachycera</taxon>
        <taxon>Muscomorpha</taxon>
        <taxon>Ephydroidea</taxon>
        <taxon>Drosophilidae</taxon>
        <taxon>Drosophila</taxon>
    </lineage>
</organism>
<keyword evidence="12" id="KW-1185">Reference proteome</keyword>
<dbReference type="CDD" id="cd17358">
    <property type="entry name" value="MFS_GLUT6_8_Class3_like"/>
    <property type="match status" value="1"/>
</dbReference>
<evidence type="ECO:0000259" key="10">
    <source>
        <dbReference type="PROSITE" id="PS50850"/>
    </source>
</evidence>
<feature type="non-terminal residue" evidence="11">
    <location>
        <position position="443"/>
    </location>
</feature>
<dbReference type="Gene3D" id="1.20.1250.20">
    <property type="entry name" value="MFS general substrate transporter like domains"/>
    <property type="match status" value="1"/>
</dbReference>
<dbReference type="GO" id="GO:0005886">
    <property type="term" value="C:plasma membrane"/>
    <property type="evidence" value="ECO:0007669"/>
    <property type="project" value="UniProtKB-SubCell"/>
</dbReference>